<keyword evidence="1" id="KW-1133">Transmembrane helix</keyword>
<evidence type="ECO:0000256" key="1">
    <source>
        <dbReference type="SAM" id="Phobius"/>
    </source>
</evidence>
<feature type="transmembrane region" description="Helical" evidence="1">
    <location>
        <begin position="108"/>
        <end position="139"/>
    </location>
</feature>
<keyword evidence="1" id="KW-0472">Membrane</keyword>
<accession>A0ABP8RSD0</accession>
<evidence type="ECO:0000313" key="2">
    <source>
        <dbReference type="EMBL" id="GAA4547286.1"/>
    </source>
</evidence>
<organism evidence="2 3">
    <name type="scientific">Pseudonocardia xishanensis</name>
    <dbReference type="NCBI Taxonomy" id="630995"/>
    <lineage>
        <taxon>Bacteria</taxon>
        <taxon>Bacillati</taxon>
        <taxon>Actinomycetota</taxon>
        <taxon>Actinomycetes</taxon>
        <taxon>Pseudonocardiales</taxon>
        <taxon>Pseudonocardiaceae</taxon>
        <taxon>Pseudonocardia</taxon>
    </lineage>
</organism>
<name>A0ABP8RSD0_9PSEU</name>
<sequence length="143" mass="13954">MSSLEVDAAALPRNGSSPHPAVARTAAVDELKASLKELVRTLLRASVGIALEKVEGLAGSLDAMAASGGLVMGGVLGGVRAGLSGGNPIWGAIKGAVGALSPAVRVGLVLALVLALVLLPVTVVLLLLALIVLIVVAAAKAGS</sequence>
<keyword evidence="3" id="KW-1185">Reference proteome</keyword>
<dbReference type="RefSeq" id="WP_345418127.1">
    <property type="nucleotide sequence ID" value="NZ_BAABGT010000036.1"/>
</dbReference>
<evidence type="ECO:0008006" key="4">
    <source>
        <dbReference type="Google" id="ProtNLM"/>
    </source>
</evidence>
<proteinExistence type="predicted"/>
<comment type="caution">
    <text evidence="2">The sequence shown here is derived from an EMBL/GenBank/DDBJ whole genome shotgun (WGS) entry which is preliminary data.</text>
</comment>
<dbReference type="Proteomes" id="UP001501598">
    <property type="component" value="Unassembled WGS sequence"/>
</dbReference>
<evidence type="ECO:0000313" key="3">
    <source>
        <dbReference type="Proteomes" id="UP001501598"/>
    </source>
</evidence>
<dbReference type="EMBL" id="BAABGT010000036">
    <property type="protein sequence ID" value="GAA4547286.1"/>
    <property type="molecule type" value="Genomic_DNA"/>
</dbReference>
<keyword evidence="1" id="KW-0812">Transmembrane</keyword>
<protein>
    <recommendedName>
        <fullName evidence="4">Superfamily III holin-X</fullName>
    </recommendedName>
</protein>
<gene>
    <name evidence="2" type="ORF">GCM10023175_31240</name>
</gene>
<reference evidence="3" key="1">
    <citation type="journal article" date="2019" name="Int. J. Syst. Evol. Microbiol.">
        <title>The Global Catalogue of Microorganisms (GCM) 10K type strain sequencing project: providing services to taxonomists for standard genome sequencing and annotation.</title>
        <authorList>
            <consortium name="The Broad Institute Genomics Platform"/>
            <consortium name="The Broad Institute Genome Sequencing Center for Infectious Disease"/>
            <person name="Wu L."/>
            <person name="Ma J."/>
        </authorList>
    </citation>
    <scope>NUCLEOTIDE SEQUENCE [LARGE SCALE GENOMIC DNA]</scope>
    <source>
        <strain evidence="3">JCM 17906</strain>
    </source>
</reference>